<comment type="subcellular location">
    <subcellularLocation>
        <location evidence="1 5">Cell membrane</location>
        <topology evidence="1 5">Multi-pass membrane protein</topology>
    </subcellularLocation>
</comment>
<dbReference type="Pfam" id="PF00528">
    <property type="entry name" value="BPD_transp_1"/>
    <property type="match status" value="1"/>
</dbReference>
<reference evidence="7" key="1">
    <citation type="submission" date="2020-10" db="EMBL/GenBank/DDBJ databases">
        <title>Connecting structure to function with the recovery of over 1000 high-quality activated sludge metagenome-assembled genomes encoding full-length rRNA genes using long-read sequencing.</title>
        <authorList>
            <person name="Singleton C.M."/>
            <person name="Petriglieri F."/>
            <person name="Kristensen J.M."/>
            <person name="Kirkegaard R.H."/>
            <person name="Michaelsen T.Y."/>
            <person name="Andersen M.H."/>
            <person name="Karst S.M."/>
            <person name="Dueholm M.S."/>
            <person name="Nielsen P.H."/>
            <person name="Albertsen M."/>
        </authorList>
    </citation>
    <scope>NUCLEOTIDE SEQUENCE</scope>
    <source>
        <strain evidence="7">Skiv_18-Q3-R9-52_MAXAC.067</strain>
    </source>
</reference>
<name>A0A9D7SFU3_9BACT</name>
<dbReference type="InterPro" id="IPR000515">
    <property type="entry name" value="MetI-like"/>
</dbReference>
<dbReference type="Gene3D" id="2.130.10.10">
    <property type="entry name" value="YVTN repeat-like/Quinoprotein amine dehydrogenase"/>
    <property type="match status" value="1"/>
</dbReference>
<feature type="domain" description="ABC transmembrane type-1" evidence="6">
    <location>
        <begin position="422"/>
        <end position="710"/>
    </location>
</feature>
<feature type="transmembrane region" description="Helical" evidence="5">
    <location>
        <begin position="467"/>
        <end position="486"/>
    </location>
</feature>
<feature type="transmembrane region" description="Helical" evidence="5">
    <location>
        <begin position="528"/>
        <end position="549"/>
    </location>
</feature>
<gene>
    <name evidence="7" type="ORF">IPP58_06010</name>
</gene>
<organism evidence="7 8">
    <name type="scientific">Candidatus Geothrix skivensis</name>
    <dbReference type="NCBI Taxonomy" id="2954439"/>
    <lineage>
        <taxon>Bacteria</taxon>
        <taxon>Pseudomonadati</taxon>
        <taxon>Acidobacteriota</taxon>
        <taxon>Holophagae</taxon>
        <taxon>Holophagales</taxon>
        <taxon>Holophagaceae</taxon>
        <taxon>Geothrix</taxon>
    </lineage>
</organism>
<evidence type="ECO:0000313" key="7">
    <source>
        <dbReference type="EMBL" id="MBK9796041.1"/>
    </source>
</evidence>
<evidence type="ECO:0000256" key="4">
    <source>
        <dbReference type="ARBA" id="ARBA00023136"/>
    </source>
</evidence>
<feature type="transmembrane region" description="Helical" evidence="5">
    <location>
        <begin position="576"/>
        <end position="594"/>
    </location>
</feature>
<dbReference type="Proteomes" id="UP000886657">
    <property type="component" value="Unassembled WGS sequence"/>
</dbReference>
<dbReference type="SUPFAM" id="SSF50998">
    <property type="entry name" value="Quinoprotein alcohol dehydrogenase-like"/>
    <property type="match status" value="1"/>
</dbReference>
<dbReference type="CDD" id="cd06261">
    <property type="entry name" value="TM_PBP2"/>
    <property type="match status" value="1"/>
</dbReference>
<feature type="transmembrane region" description="Helical" evidence="5">
    <location>
        <begin position="688"/>
        <end position="710"/>
    </location>
</feature>
<protein>
    <submittedName>
        <fullName evidence="7">ABC transporter permease subunit</fullName>
    </submittedName>
</protein>
<evidence type="ECO:0000256" key="3">
    <source>
        <dbReference type="ARBA" id="ARBA00022989"/>
    </source>
</evidence>
<evidence type="ECO:0000256" key="2">
    <source>
        <dbReference type="ARBA" id="ARBA00022692"/>
    </source>
</evidence>
<dbReference type="InterPro" id="IPR035906">
    <property type="entry name" value="MetI-like_sf"/>
</dbReference>
<comment type="similarity">
    <text evidence="5">Belongs to the binding-protein-dependent transport system permease family.</text>
</comment>
<dbReference type="GO" id="GO:0005886">
    <property type="term" value="C:plasma membrane"/>
    <property type="evidence" value="ECO:0007669"/>
    <property type="project" value="UniProtKB-SubCell"/>
</dbReference>
<comment type="caution">
    <text evidence="7">The sequence shown here is derived from an EMBL/GenBank/DDBJ whole genome shotgun (WGS) entry which is preliminary data.</text>
</comment>
<dbReference type="PROSITE" id="PS50928">
    <property type="entry name" value="ABC_TM1"/>
    <property type="match status" value="1"/>
</dbReference>
<dbReference type="InterPro" id="IPR011047">
    <property type="entry name" value="Quinoprotein_ADH-like_sf"/>
</dbReference>
<keyword evidence="5" id="KW-0813">Transport</keyword>
<accession>A0A9D7SFU3</accession>
<dbReference type="GO" id="GO:0055085">
    <property type="term" value="P:transmembrane transport"/>
    <property type="evidence" value="ECO:0007669"/>
    <property type="project" value="InterPro"/>
</dbReference>
<keyword evidence="3 5" id="KW-1133">Transmembrane helix</keyword>
<keyword evidence="2 5" id="KW-0812">Transmembrane</keyword>
<evidence type="ECO:0000313" key="8">
    <source>
        <dbReference type="Proteomes" id="UP000886657"/>
    </source>
</evidence>
<dbReference type="Gene3D" id="1.10.3720.10">
    <property type="entry name" value="MetI-like"/>
    <property type="match status" value="2"/>
</dbReference>
<dbReference type="SUPFAM" id="SSF161098">
    <property type="entry name" value="MetI-like"/>
    <property type="match status" value="2"/>
</dbReference>
<feature type="transmembrane region" description="Helical" evidence="5">
    <location>
        <begin position="493"/>
        <end position="512"/>
    </location>
</feature>
<proteinExistence type="inferred from homology"/>
<sequence>MPSPASHQARAKRVDRLMAFTISGGGLLIIGAVLAMLLFILKESLPLFVPPRTIAMGTLQAPRSGGAWVDESGKAIVLLSQSGGLKALRFPEGTPLPAPADGPALPWRTATTLNPRGESLVVGADGRLFLARLTWAKPPGENDPAQWTLESHWQGGLQLAQVPNEILHFRLLEGGGLGGDGSLRLVARTEAGLVWAETALDAAAPALAWKPVTLQSADQPTAAAWNSDGKLLFVGTREGQLVALDPESGRTLSSASFGEPIQSLGFALGQQSLLVGGTNGKLAAYQRVRVNEDFQLQVFHAFPRLGGPVLGFQSSQRDKRFLAWTSGEMVVDHLTTERRMFAARLDGPGAAALAPRGDLILHANEATGALRLWSLDAPHPEVSFGILWGKTHYEGYEKPEYVWQSTGGTDDFEPKFSLVPLVFGTLKGTLYAMLFAFPLAVFGALYTSQFATPRLKNTIKPTIEIMAALPSVVLGFLAGLVMAPLLERMAVEVFLYPFVVLLLGLLLAPLWGRLSQPFRNAFGQGREVLWMVPVLLVALVLTNALGPWVERVAMGGSYRTWLQAALGVTYDQRNSIVVGFAMGFAVIPIIFTISEDALSSVPKSLTSASLACGASPWQTAWRIVLPTASPGIFSATMVGLGRAIGETMIVLMATGNTPVLDWSPFNGMRTLSANIAVEIPEAPLHGSLYRVLFLAAFLLFILTFILNTVAELVRQRLRRRYESI</sequence>
<dbReference type="EMBL" id="JADKIO010000005">
    <property type="protein sequence ID" value="MBK9796041.1"/>
    <property type="molecule type" value="Genomic_DNA"/>
</dbReference>
<dbReference type="AlphaFoldDB" id="A0A9D7SFU3"/>
<dbReference type="PANTHER" id="PTHR42727">
    <property type="entry name" value="PHOSPHATE TRANSPORT SYSTEM PERMEASE PROTEIN"/>
    <property type="match status" value="1"/>
</dbReference>
<evidence type="ECO:0000259" key="6">
    <source>
        <dbReference type="PROSITE" id="PS50928"/>
    </source>
</evidence>
<feature type="transmembrane region" description="Helical" evidence="5">
    <location>
        <begin position="20"/>
        <end position="41"/>
    </location>
</feature>
<keyword evidence="4 5" id="KW-0472">Membrane</keyword>
<dbReference type="InterPro" id="IPR015943">
    <property type="entry name" value="WD40/YVTN_repeat-like_dom_sf"/>
</dbReference>
<dbReference type="PANTHER" id="PTHR42727:SF1">
    <property type="entry name" value="PHOSPHATE TRANSPORT SYSTEM PERMEASE"/>
    <property type="match status" value="1"/>
</dbReference>
<evidence type="ECO:0000256" key="5">
    <source>
        <dbReference type="RuleBase" id="RU363032"/>
    </source>
</evidence>
<evidence type="ECO:0000256" key="1">
    <source>
        <dbReference type="ARBA" id="ARBA00004651"/>
    </source>
</evidence>
<feature type="transmembrane region" description="Helical" evidence="5">
    <location>
        <begin position="430"/>
        <end position="447"/>
    </location>
</feature>